<dbReference type="InterPro" id="IPR057321">
    <property type="entry name" value="RFX1-4/6/8-like_BCD"/>
</dbReference>
<dbReference type="Pfam" id="PF25340">
    <property type="entry name" value="BCD_RFX"/>
    <property type="match status" value="1"/>
</dbReference>
<name>A0AAV2ICM0_LYMST</name>
<keyword evidence="4" id="KW-1185">Reference proteome</keyword>
<reference evidence="3 4" key="1">
    <citation type="submission" date="2024-04" db="EMBL/GenBank/DDBJ databases">
        <authorList>
            <consortium name="Genoscope - CEA"/>
            <person name="William W."/>
        </authorList>
    </citation>
    <scope>NUCLEOTIDE SEQUENCE [LARGE SCALE GENOMIC DNA]</scope>
</reference>
<dbReference type="EMBL" id="CAXITT010000547">
    <property type="protein sequence ID" value="CAL1543410.1"/>
    <property type="molecule type" value="Genomic_DNA"/>
</dbReference>
<evidence type="ECO:0000313" key="4">
    <source>
        <dbReference type="Proteomes" id="UP001497497"/>
    </source>
</evidence>
<evidence type="ECO:0000259" key="2">
    <source>
        <dbReference type="Pfam" id="PF25340"/>
    </source>
</evidence>
<evidence type="ECO:0000313" key="3">
    <source>
        <dbReference type="EMBL" id="CAL1543410.1"/>
    </source>
</evidence>
<gene>
    <name evidence="3" type="ORF">GSLYS_00016944001</name>
</gene>
<dbReference type="Proteomes" id="UP001497497">
    <property type="component" value="Unassembled WGS sequence"/>
</dbReference>
<evidence type="ECO:0000256" key="1">
    <source>
        <dbReference type="SAM" id="MobiDB-lite"/>
    </source>
</evidence>
<protein>
    <recommendedName>
        <fullName evidence="2">RFX1-4/6/8-like BCD domain-containing protein</fullName>
    </recommendedName>
</protein>
<dbReference type="AlphaFoldDB" id="A0AAV2ICM0"/>
<accession>A0AAV2ICM0</accession>
<feature type="region of interest" description="Disordered" evidence="1">
    <location>
        <begin position="72"/>
        <end position="154"/>
    </location>
</feature>
<organism evidence="3 4">
    <name type="scientific">Lymnaea stagnalis</name>
    <name type="common">Great pond snail</name>
    <name type="synonym">Helix stagnalis</name>
    <dbReference type="NCBI Taxonomy" id="6523"/>
    <lineage>
        <taxon>Eukaryota</taxon>
        <taxon>Metazoa</taxon>
        <taxon>Spiralia</taxon>
        <taxon>Lophotrochozoa</taxon>
        <taxon>Mollusca</taxon>
        <taxon>Gastropoda</taxon>
        <taxon>Heterobranchia</taxon>
        <taxon>Euthyneura</taxon>
        <taxon>Panpulmonata</taxon>
        <taxon>Hygrophila</taxon>
        <taxon>Lymnaeoidea</taxon>
        <taxon>Lymnaeidae</taxon>
        <taxon>Lymnaea</taxon>
    </lineage>
</organism>
<comment type="caution">
    <text evidence="3">The sequence shown here is derived from an EMBL/GenBank/DDBJ whole genome shotgun (WGS) entry which is preliminary data.</text>
</comment>
<feature type="domain" description="RFX1-4/6/8-like BCD" evidence="2">
    <location>
        <begin position="2"/>
        <end position="41"/>
    </location>
</feature>
<proteinExistence type="predicted"/>
<sequence length="402" mass="44028">MFGALVMKDLTLNNAQSFSFLHLMKMTLDEYVLLVMETQTDKLRDGQLQKNLQIHMKNAEEIKMSAKIRTQANKLLTSPKARKRKVEDQGESGDEIEPTVRSEENCTSFHTPPASASCYEPVSGTAFSRPLPLNQAPRDIPGTEPAPPVTSQCSDLLRPATLNSNPLALSPMKPYPGYERSPYLPAPFSFNSYGDYVNHTSFGPQRQAQAFPDPPAPPAAAQPFHPMTFNSGVSSAPTPAAAYWADARGHHTALADPYSQLGYGSYQQTYDTYKKTSLLRESMYRDALPRPAAASDGLSRTGATLDGLTRANPLLDSLSRPPPSFEASRSAMYYARPSDNYQVGSSLAVGSYGNSFMEITPPSGQYHRQDGLFYQEDVFTSNMATATGLTGFSKSYLPAGFR</sequence>